<sequence>MEADIWPLYGLRLATPRLELRLPDDRTLAELARLASGGVHEDSEMPFSVPWTAAPPADRARGCFQHVLGTIAGWRPAEWTLSLAVLHGDRVIGRQDLSSTDFAVVRETHTGSWLGVAHQGRGFGTEMRAAALHLAFDGLGARSSLSVAMTDSPRSRRVSEKLDYRPDGLLTESVQGRARTLERLRLDRAGWEAHRAVPVETAGLGAAALALFGVRAPGAPDADAAAPDEPPRERTAS</sequence>
<dbReference type="GO" id="GO:0016747">
    <property type="term" value="F:acyltransferase activity, transferring groups other than amino-acyl groups"/>
    <property type="evidence" value="ECO:0007669"/>
    <property type="project" value="InterPro"/>
</dbReference>
<accession>A0A1E7JZV7</accession>
<dbReference type="InterPro" id="IPR016181">
    <property type="entry name" value="Acyl_CoA_acyltransferase"/>
</dbReference>
<protein>
    <submittedName>
        <fullName evidence="3">GCN5 family acetyltransferase</fullName>
    </submittedName>
</protein>
<keyword evidence="3" id="KW-0808">Transferase</keyword>
<evidence type="ECO:0000256" key="1">
    <source>
        <dbReference type="SAM" id="MobiDB-lite"/>
    </source>
</evidence>
<proteinExistence type="predicted"/>
<feature type="domain" description="N-acetyltransferase" evidence="2">
    <location>
        <begin position="17"/>
        <end position="164"/>
    </location>
</feature>
<organism evidence="3 4">
    <name type="scientific">Streptomyces qinglanensis</name>
    <dbReference type="NCBI Taxonomy" id="943816"/>
    <lineage>
        <taxon>Bacteria</taxon>
        <taxon>Bacillati</taxon>
        <taxon>Actinomycetota</taxon>
        <taxon>Actinomycetes</taxon>
        <taxon>Kitasatosporales</taxon>
        <taxon>Streptomycetaceae</taxon>
        <taxon>Streptomyces</taxon>
    </lineage>
</organism>
<dbReference type="EMBL" id="LJGV01000022">
    <property type="protein sequence ID" value="OEU97218.1"/>
    <property type="molecule type" value="Genomic_DNA"/>
</dbReference>
<dbReference type="AlphaFoldDB" id="A0A1E7JZV7"/>
<name>A0A1E7JZV7_9ACTN</name>
<dbReference type="PATRIC" id="fig|943816.4.peg.173"/>
<reference evidence="3 4" key="1">
    <citation type="journal article" date="2016" name="Front. Microbiol.">
        <title>Comparative Genomics Analysis of Streptomyces Species Reveals Their Adaptation to the Marine Environment and Their Diversity at the Genomic Level.</title>
        <authorList>
            <person name="Tian X."/>
            <person name="Zhang Z."/>
            <person name="Yang T."/>
            <person name="Chen M."/>
            <person name="Li J."/>
            <person name="Chen F."/>
            <person name="Yang J."/>
            <person name="Li W."/>
            <person name="Zhang B."/>
            <person name="Zhang Z."/>
            <person name="Wu J."/>
            <person name="Zhang C."/>
            <person name="Long L."/>
            <person name="Xiao J."/>
        </authorList>
    </citation>
    <scope>NUCLEOTIDE SEQUENCE [LARGE SCALE GENOMIC DNA]</scope>
    <source>
        <strain evidence="3 4">SCSIO M10379</strain>
    </source>
</reference>
<dbReference type="InterPro" id="IPR000182">
    <property type="entry name" value="GNAT_dom"/>
</dbReference>
<dbReference type="Pfam" id="PF13302">
    <property type="entry name" value="Acetyltransf_3"/>
    <property type="match status" value="1"/>
</dbReference>
<evidence type="ECO:0000259" key="2">
    <source>
        <dbReference type="Pfam" id="PF13302"/>
    </source>
</evidence>
<evidence type="ECO:0000313" key="4">
    <source>
        <dbReference type="Proteomes" id="UP000175829"/>
    </source>
</evidence>
<feature type="compositionally biased region" description="Low complexity" evidence="1">
    <location>
        <begin position="218"/>
        <end position="227"/>
    </location>
</feature>
<evidence type="ECO:0000313" key="3">
    <source>
        <dbReference type="EMBL" id="OEU97218.1"/>
    </source>
</evidence>
<comment type="caution">
    <text evidence="3">The sequence shown here is derived from an EMBL/GenBank/DDBJ whole genome shotgun (WGS) entry which is preliminary data.</text>
</comment>
<dbReference type="Gene3D" id="3.40.630.30">
    <property type="match status" value="1"/>
</dbReference>
<dbReference type="SUPFAM" id="SSF55729">
    <property type="entry name" value="Acyl-CoA N-acyltransferases (Nat)"/>
    <property type="match status" value="1"/>
</dbReference>
<gene>
    <name evidence="3" type="ORF">AN217_04235</name>
</gene>
<dbReference type="Proteomes" id="UP000175829">
    <property type="component" value="Unassembled WGS sequence"/>
</dbReference>
<dbReference type="RefSeq" id="WP_069990881.1">
    <property type="nucleotide sequence ID" value="NZ_LJGV01000022.1"/>
</dbReference>
<feature type="region of interest" description="Disordered" evidence="1">
    <location>
        <begin position="218"/>
        <end position="237"/>
    </location>
</feature>